<dbReference type="Proteomes" id="UP000273807">
    <property type="component" value="Unassembled WGS sequence"/>
</dbReference>
<evidence type="ECO:0000256" key="3">
    <source>
        <dbReference type="ARBA" id="ARBA00022490"/>
    </source>
</evidence>
<feature type="binding site" evidence="6">
    <location>
        <begin position="116"/>
        <end position="118"/>
    </location>
    <ligand>
        <name>substrate</name>
    </ligand>
</feature>
<feature type="active site" description="Proton donor" evidence="6">
    <location>
        <position position="20"/>
    </location>
</feature>
<dbReference type="RefSeq" id="WP_123256354.1">
    <property type="nucleotide sequence ID" value="NZ_RBED01000126.1"/>
</dbReference>
<evidence type="ECO:0000256" key="2">
    <source>
        <dbReference type="ARBA" id="ARBA00012862"/>
    </source>
</evidence>
<sequence>MRKRGILNAELNAALSRLGHSDVVLVADCGMPAPAGVPVIDLAVVLGIPRFEQVLDALLDELVVESCTAAAEVRNTPAEAWLTGRFTGVKYISHAELKVLSGSAKLFIRTGEATPYANAALVCGVPF</sequence>
<comment type="pathway">
    <text evidence="6">Carbohydrate metabolism; D-ribose degradation; D-ribose 5-phosphate from beta-D-ribopyranose: step 1/2.</text>
</comment>
<protein>
    <recommendedName>
        <fullName evidence="2 6">D-ribose pyranase</fullName>
        <ecNumber evidence="2 6">5.4.99.62</ecNumber>
    </recommendedName>
</protein>
<dbReference type="GO" id="GO:0005829">
    <property type="term" value="C:cytosol"/>
    <property type="evidence" value="ECO:0007669"/>
    <property type="project" value="TreeGrafter"/>
</dbReference>
<comment type="subcellular location">
    <subcellularLocation>
        <location evidence="6">Cytoplasm</location>
    </subcellularLocation>
</comment>
<dbReference type="UniPathway" id="UPA00916">
    <property type="reaction ID" value="UER00888"/>
</dbReference>
<dbReference type="HAMAP" id="MF_01661">
    <property type="entry name" value="D_rib_pyranase"/>
    <property type="match status" value="1"/>
</dbReference>
<comment type="caution">
    <text evidence="7">The sequence shown here is derived from an EMBL/GenBank/DDBJ whole genome shotgun (WGS) entry which is preliminary data.</text>
</comment>
<comment type="similarity">
    <text evidence="6">Belongs to the RbsD / FucU family. RbsD subfamily.</text>
</comment>
<comment type="catalytic activity">
    <reaction evidence="1 6">
        <text>beta-D-ribopyranose = beta-D-ribofuranose</text>
        <dbReference type="Rhea" id="RHEA:25432"/>
        <dbReference type="ChEBI" id="CHEBI:27476"/>
        <dbReference type="ChEBI" id="CHEBI:47002"/>
        <dbReference type="EC" id="5.4.99.62"/>
    </reaction>
</comment>
<dbReference type="Gene3D" id="3.40.1650.10">
    <property type="entry name" value="RbsD-like domain"/>
    <property type="match status" value="1"/>
</dbReference>
<proteinExistence type="inferred from homology"/>
<dbReference type="Pfam" id="PF05025">
    <property type="entry name" value="RbsD_FucU"/>
    <property type="match status" value="1"/>
</dbReference>
<evidence type="ECO:0000256" key="1">
    <source>
        <dbReference type="ARBA" id="ARBA00000223"/>
    </source>
</evidence>
<evidence type="ECO:0000256" key="5">
    <source>
        <dbReference type="ARBA" id="ARBA00023277"/>
    </source>
</evidence>
<comment type="subunit">
    <text evidence="6">Homodecamer.</text>
</comment>
<dbReference type="NCBIfam" id="NF008761">
    <property type="entry name" value="PRK11797.1"/>
    <property type="match status" value="1"/>
</dbReference>
<dbReference type="InterPro" id="IPR023750">
    <property type="entry name" value="RbsD-like_sf"/>
</dbReference>
<gene>
    <name evidence="6" type="primary">rbsD</name>
    <name evidence="7" type="ORF">D7003_15700</name>
</gene>
<dbReference type="OrthoDB" id="9805009at2"/>
<dbReference type="GO" id="GO:0019303">
    <property type="term" value="P:D-ribose catabolic process"/>
    <property type="evidence" value="ECO:0007669"/>
    <property type="project" value="UniProtKB-UniRule"/>
</dbReference>
<keyword evidence="8" id="KW-1185">Reference proteome</keyword>
<organism evidence="7 8">
    <name type="scientific">Arthrobacter oryzae</name>
    <dbReference type="NCBI Taxonomy" id="409290"/>
    <lineage>
        <taxon>Bacteria</taxon>
        <taxon>Bacillati</taxon>
        <taxon>Actinomycetota</taxon>
        <taxon>Actinomycetes</taxon>
        <taxon>Micrococcales</taxon>
        <taxon>Micrococcaceae</taxon>
        <taxon>Arthrobacter</taxon>
    </lineage>
</organism>
<comment type="function">
    <text evidence="6">Catalyzes the interconversion of beta-pyran and beta-furan forms of D-ribose.</text>
</comment>
<dbReference type="SUPFAM" id="SSF102546">
    <property type="entry name" value="RbsD-like"/>
    <property type="match status" value="1"/>
</dbReference>
<evidence type="ECO:0000313" key="8">
    <source>
        <dbReference type="Proteomes" id="UP000273807"/>
    </source>
</evidence>
<name>A0A3N0BRD8_9MICC</name>
<keyword evidence="5 6" id="KW-0119">Carbohydrate metabolism</keyword>
<dbReference type="InterPro" id="IPR007721">
    <property type="entry name" value="RbsD_FucU"/>
</dbReference>
<dbReference type="GO" id="GO:0048029">
    <property type="term" value="F:monosaccharide binding"/>
    <property type="evidence" value="ECO:0007669"/>
    <property type="project" value="InterPro"/>
</dbReference>
<feature type="binding site" evidence="6">
    <location>
        <position position="94"/>
    </location>
    <ligand>
        <name>substrate</name>
    </ligand>
</feature>
<dbReference type="EMBL" id="RBED01000126">
    <property type="protein sequence ID" value="RNL51572.1"/>
    <property type="molecule type" value="Genomic_DNA"/>
</dbReference>
<evidence type="ECO:0000313" key="7">
    <source>
        <dbReference type="EMBL" id="RNL51572.1"/>
    </source>
</evidence>
<dbReference type="EC" id="5.4.99.62" evidence="2 6"/>
<reference evidence="7 8" key="1">
    <citation type="submission" date="2018-10" db="EMBL/GenBank/DDBJ databases">
        <title>Genome sequencing of Arthrobacter oryzae TNB02.</title>
        <authorList>
            <person name="Cho Y.-J."/>
            <person name="Cho A."/>
            <person name="Kim O.-S."/>
        </authorList>
    </citation>
    <scope>NUCLEOTIDE SEQUENCE [LARGE SCALE GENOMIC DNA]</scope>
    <source>
        <strain evidence="7 8">TNB02</strain>
    </source>
</reference>
<evidence type="ECO:0000256" key="6">
    <source>
        <dbReference type="HAMAP-Rule" id="MF_01661"/>
    </source>
</evidence>
<accession>A0A3N0BRD8</accession>
<keyword evidence="3 6" id="KW-0963">Cytoplasm</keyword>
<feature type="binding site" evidence="6">
    <location>
        <position position="28"/>
    </location>
    <ligand>
        <name>substrate</name>
    </ligand>
</feature>
<dbReference type="PANTHER" id="PTHR37831">
    <property type="entry name" value="D-RIBOSE PYRANASE"/>
    <property type="match status" value="1"/>
</dbReference>
<dbReference type="AlphaFoldDB" id="A0A3N0BRD8"/>
<dbReference type="GO" id="GO:0016872">
    <property type="term" value="F:intramolecular lyase activity"/>
    <property type="evidence" value="ECO:0007669"/>
    <property type="project" value="UniProtKB-UniRule"/>
</dbReference>
<evidence type="ECO:0000256" key="4">
    <source>
        <dbReference type="ARBA" id="ARBA00023235"/>
    </source>
</evidence>
<dbReference type="GO" id="GO:0062193">
    <property type="term" value="F:D-ribose pyranase activity"/>
    <property type="evidence" value="ECO:0007669"/>
    <property type="project" value="UniProtKB-EC"/>
</dbReference>
<dbReference type="InterPro" id="IPR023064">
    <property type="entry name" value="D-ribose_pyranase"/>
</dbReference>
<dbReference type="PANTHER" id="PTHR37831:SF1">
    <property type="entry name" value="D-RIBOSE PYRANASE"/>
    <property type="match status" value="1"/>
</dbReference>
<keyword evidence="4 6" id="KW-0413">Isomerase</keyword>